<dbReference type="EMBL" id="FM252032">
    <property type="protein sequence ID" value="CAZ56143.1"/>
    <property type="molecule type" value="Genomic_DNA"/>
</dbReference>
<dbReference type="AlphaFoldDB" id="A0A0H3N0C2"/>
<keyword evidence="1" id="KW-1133">Transmembrane helix</keyword>
<protein>
    <submittedName>
        <fullName evidence="2">Membrane protein</fullName>
    </submittedName>
</protein>
<feature type="transmembrane region" description="Helical" evidence="1">
    <location>
        <begin position="17"/>
        <end position="36"/>
    </location>
</feature>
<name>A0A0H3N0C2_STRS4</name>
<proteinExistence type="predicted"/>
<dbReference type="Proteomes" id="UP000009077">
    <property type="component" value="Chromosome"/>
</dbReference>
<accession>A0A0H3N0C2</accession>
<keyword evidence="1" id="KW-0812">Transmembrane</keyword>
<evidence type="ECO:0000313" key="2">
    <source>
        <dbReference type="EMBL" id="CAZ56143.1"/>
    </source>
</evidence>
<organism evidence="2 3">
    <name type="scientific">Streptococcus suis (strain BM407)</name>
    <dbReference type="NCBI Taxonomy" id="568814"/>
    <lineage>
        <taxon>Bacteria</taxon>
        <taxon>Bacillati</taxon>
        <taxon>Bacillota</taxon>
        <taxon>Bacilli</taxon>
        <taxon>Lactobacillales</taxon>
        <taxon>Streptococcaceae</taxon>
        <taxon>Streptococcus</taxon>
    </lineage>
</organism>
<gene>
    <name evidence="2" type="ordered locus">SSUBM407_1285</name>
</gene>
<evidence type="ECO:0000256" key="1">
    <source>
        <dbReference type="SAM" id="Phobius"/>
    </source>
</evidence>
<dbReference type="HOGENOM" id="CLU_204714_0_0_9"/>
<dbReference type="KEGG" id="ssb:SSUBM407_1285"/>
<keyword evidence="1" id="KW-0472">Membrane</keyword>
<evidence type="ECO:0000313" key="3">
    <source>
        <dbReference type="Proteomes" id="UP000009077"/>
    </source>
</evidence>
<sequence length="68" mass="7795">MSCGYFLENRVQGVGSYYVPLLIQVVFLLPILYVLFEKNKWLGLLTCFLVNFSVDAIFANMAEHGIYI</sequence>
<reference evidence="2 3" key="1">
    <citation type="journal article" date="2009" name="PLoS ONE">
        <title>Rapid evolution of virulence and drug resistance in the emerging zoonotic pathogen Streptococcus suis.</title>
        <authorList>
            <person name="Holden M.T.G."/>
            <person name="Hauser H."/>
            <person name="Sanders M."/>
            <person name="Ngo T.H."/>
            <person name="Cherevach I."/>
            <person name="Cronin A."/>
            <person name="Goodhead I."/>
            <person name="Mungall K."/>
            <person name="Quail M.A."/>
            <person name="Price C."/>
            <person name="Rabbinowitsch E."/>
            <person name="Sharp S."/>
            <person name="Croucher N.J."/>
            <person name="Chieu T.B."/>
            <person name="Mai N.T.H."/>
            <person name="Diep T.S."/>
            <person name="Chinh N.T."/>
            <person name="Kehoe M."/>
            <person name="Leigh J.A."/>
            <person name="Ward P.N."/>
            <person name="Dowson C.G."/>
            <person name="Whatmore A.M."/>
            <person name="Chanter N."/>
            <person name="Iversen P."/>
            <person name="Gottschalk M."/>
            <person name="Slater J.D."/>
            <person name="Smith H.E."/>
            <person name="Spratt B.G."/>
            <person name="Xu J."/>
            <person name="Ye C."/>
            <person name="Bentley S."/>
            <person name="Barrell B.G."/>
            <person name="Schultsz C."/>
            <person name="Maskell D.J."/>
            <person name="Parkhill J."/>
        </authorList>
    </citation>
    <scope>NUCLEOTIDE SEQUENCE [LARGE SCALE GENOMIC DNA]</scope>
    <source>
        <strain evidence="2 3">BM407</strain>
    </source>
</reference>
<keyword evidence="3" id="KW-1185">Reference proteome</keyword>